<sequence length="360" mass="39343">MTSVNQAGNASRTLSTGSTKVGLSDAELTKNLGLIEKTVESAFADIESAVKALNQLSENSFSTEQVRVSDLTANVDSGNVFPTEKPLIDENTFRSPDKLKVDDKGTITTPGGYKIEQLGQFEWKISGPDGKSTRIWGDPHVDESDGGKFDFKRNTTFQLPDGTEINCTTVPWGNNGMTVTGKLDITNGADHIAVTDIDKGKGKVGELTKDGYETTVAFQWNDTFQNNSRDLLVMGKDSDDWANQGKEVLGDEGGGATFKHGKDLEFQYKDTPSVLNLLPEPAKDKKDTAKAGDVTQQRDALMQKVNDHITQAIAVLGKPKESEKEQPLEDRFKSVADMFKALDEINSLNDMVKPRSNIFI</sequence>
<reference evidence="3 6" key="2">
    <citation type="submission" date="2019-07" db="EMBL/GenBank/DDBJ databases">
        <title>Whole genome shotgun sequence of Myxococcus fulvus NBRC 100333.</title>
        <authorList>
            <person name="Hosoyama A."/>
            <person name="Uohara A."/>
            <person name="Ohji S."/>
            <person name="Ichikawa N."/>
        </authorList>
    </citation>
    <scope>NUCLEOTIDE SEQUENCE [LARGE SCALE GENOMIC DNA]</scope>
    <source>
        <strain evidence="3 6">NBRC 100333</strain>
    </source>
</reference>
<reference evidence="4 5" key="1">
    <citation type="submission" date="2016-10" db="EMBL/GenBank/DDBJ databases">
        <authorList>
            <person name="Varghese N."/>
            <person name="Submissions S."/>
        </authorList>
    </citation>
    <scope>NUCLEOTIDE SEQUENCE [LARGE SCALE GENOMIC DNA]</scope>
    <source>
        <strain evidence="4 5">DSM 16525</strain>
    </source>
</reference>
<evidence type="ECO:0000256" key="1">
    <source>
        <dbReference type="SAM" id="MobiDB-lite"/>
    </source>
</evidence>
<organism evidence="3 6">
    <name type="scientific">Myxococcus fulvus</name>
    <dbReference type="NCBI Taxonomy" id="33"/>
    <lineage>
        <taxon>Bacteria</taxon>
        <taxon>Pseudomonadati</taxon>
        <taxon>Myxococcota</taxon>
        <taxon>Myxococcia</taxon>
        <taxon>Myxococcales</taxon>
        <taxon>Cystobacterineae</taxon>
        <taxon>Myxococcaceae</taxon>
        <taxon>Myxococcus</taxon>
    </lineage>
</organism>
<dbReference type="RefSeq" id="WP_074957230.1">
    <property type="nucleotide sequence ID" value="NZ_BJXR01000030.1"/>
</dbReference>
<dbReference type="STRING" id="1334629.MFUL124B02_15605"/>
<protein>
    <recommendedName>
        <fullName evidence="2">DUF1521 domain-containing protein</fullName>
    </recommendedName>
</protein>
<dbReference type="Pfam" id="PF07481">
    <property type="entry name" value="DUF1521"/>
    <property type="match status" value="1"/>
</dbReference>
<name>A0A511T3R1_MYXFU</name>
<accession>A0A511T3R1</accession>
<evidence type="ECO:0000313" key="3">
    <source>
        <dbReference type="EMBL" id="GEN08809.1"/>
    </source>
</evidence>
<dbReference type="Proteomes" id="UP000183760">
    <property type="component" value="Unassembled WGS sequence"/>
</dbReference>
<dbReference type="EMBL" id="BJXR01000030">
    <property type="protein sequence ID" value="GEN08809.1"/>
    <property type="molecule type" value="Genomic_DNA"/>
</dbReference>
<keyword evidence="5" id="KW-1185">Reference proteome</keyword>
<feature type="domain" description="DUF1521" evidence="2">
    <location>
        <begin position="122"/>
        <end position="200"/>
    </location>
</feature>
<gene>
    <name evidence="3" type="ORF">MFU01_38460</name>
    <name evidence="4" type="ORF">SAMN05443572_108152</name>
</gene>
<proteinExistence type="predicted"/>
<comment type="caution">
    <text evidence="3">The sequence shown here is derived from an EMBL/GenBank/DDBJ whole genome shotgun (WGS) entry which is preliminary data.</text>
</comment>
<evidence type="ECO:0000259" key="2">
    <source>
        <dbReference type="Pfam" id="PF07481"/>
    </source>
</evidence>
<dbReference type="OrthoDB" id="7545400at2"/>
<feature type="region of interest" description="Disordered" evidence="1">
    <location>
        <begin position="1"/>
        <end position="20"/>
    </location>
</feature>
<dbReference type="Proteomes" id="UP000321514">
    <property type="component" value="Unassembled WGS sequence"/>
</dbReference>
<evidence type="ECO:0000313" key="6">
    <source>
        <dbReference type="Proteomes" id="UP000321514"/>
    </source>
</evidence>
<dbReference type="InterPro" id="IPR011086">
    <property type="entry name" value="DUF1521"/>
</dbReference>
<evidence type="ECO:0000313" key="4">
    <source>
        <dbReference type="EMBL" id="SEU29258.1"/>
    </source>
</evidence>
<dbReference type="AlphaFoldDB" id="A0A511T3R1"/>
<dbReference type="EMBL" id="FOIB01000008">
    <property type="protein sequence ID" value="SEU29258.1"/>
    <property type="molecule type" value="Genomic_DNA"/>
</dbReference>
<evidence type="ECO:0000313" key="5">
    <source>
        <dbReference type="Proteomes" id="UP000183760"/>
    </source>
</evidence>